<evidence type="ECO:0000313" key="2">
    <source>
        <dbReference type="EMBL" id="CAG8720755.1"/>
    </source>
</evidence>
<dbReference type="EMBL" id="CAJVQA010012944">
    <property type="protein sequence ID" value="CAG8720755.1"/>
    <property type="molecule type" value="Genomic_DNA"/>
</dbReference>
<protein>
    <submittedName>
        <fullName evidence="2">21687_t:CDS:1</fullName>
    </submittedName>
</protein>
<evidence type="ECO:0000313" key="3">
    <source>
        <dbReference type="Proteomes" id="UP000789759"/>
    </source>
</evidence>
<evidence type="ECO:0000256" key="1">
    <source>
        <dbReference type="SAM" id="Coils"/>
    </source>
</evidence>
<feature type="coiled-coil region" evidence="1">
    <location>
        <begin position="20"/>
        <end position="47"/>
    </location>
</feature>
<organism evidence="2 3">
    <name type="scientific">Cetraspora pellucida</name>
    <dbReference type="NCBI Taxonomy" id="1433469"/>
    <lineage>
        <taxon>Eukaryota</taxon>
        <taxon>Fungi</taxon>
        <taxon>Fungi incertae sedis</taxon>
        <taxon>Mucoromycota</taxon>
        <taxon>Glomeromycotina</taxon>
        <taxon>Glomeromycetes</taxon>
        <taxon>Diversisporales</taxon>
        <taxon>Gigasporaceae</taxon>
        <taxon>Cetraspora</taxon>
    </lineage>
</organism>
<name>A0A9N9NCR3_9GLOM</name>
<keyword evidence="3" id="KW-1185">Reference proteome</keyword>
<sequence>TNPIAIKPFRKTQIADQLDLDNILVAVNQLQLDNQALQQDNMDLRNALNYLHA</sequence>
<gene>
    <name evidence="2" type="ORF">CPELLU_LOCUS12885</name>
</gene>
<accession>A0A9N9NCR3</accession>
<proteinExistence type="predicted"/>
<keyword evidence="1" id="KW-0175">Coiled coil</keyword>
<reference evidence="2" key="1">
    <citation type="submission" date="2021-06" db="EMBL/GenBank/DDBJ databases">
        <authorList>
            <person name="Kallberg Y."/>
            <person name="Tangrot J."/>
            <person name="Rosling A."/>
        </authorList>
    </citation>
    <scope>NUCLEOTIDE SEQUENCE</scope>
    <source>
        <strain evidence="2">FL966</strain>
    </source>
</reference>
<comment type="caution">
    <text evidence="2">The sequence shown here is derived from an EMBL/GenBank/DDBJ whole genome shotgun (WGS) entry which is preliminary data.</text>
</comment>
<dbReference type="AlphaFoldDB" id="A0A9N9NCR3"/>
<feature type="non-terminal residue" evidence="2">
    <location>
        <position position="1"/>
    </location>
</feature>
<dbReference type="Proteomes" id="UP000789759">
    <property type="component" value="Unassembled WGS sequence"/>
</dbReference>